<proteinExistence type="predicted"/>
<keyword evidence="2" id="KW-1185">Reference proteome</keyword>
<dbReference type="EMBL" id="JACXVP010000011">
    <property type="protein sequence ID" value="KAG5578237.1"/>
    <property type="molecule type" value="Genomic_DNA"/>
</dbReference>
<name>A0A9J5WSH0_SOLCO</name>
<protein>
    <submittedName>
        <fullName evidence="1">Uncharacterized protein</fullName>
    </submittedName>
</protein>
<accession>A0A9J5WSH0</accession>
<organism evidence="1 2">
    <name type="scientific">Solanum commersonii</name>
    <name type="common">Commerson's wild potato</name>
    <name type="synonym">Commerson's nightshade</name>
    <dbReference type="NCBI Taxonomy" id="4109"/>
    <lineage>
        <taxon>Eukaryota</taxon>
        <taxon>Viridiplantae</taxon>
        <taxon>Streptophyta</taxon>
        <taxon>Embryophyta</taxon>
        <taxon>Tracheophyta</taxon>
        <taxon>Spermatophyta</taxon>
        <taxon>Magnoliopsida</taxon>
        <taxon>eudicotyledons</taxon>
        <taxon>Gunneridae</taxon>
        <taxon>Pentapetalae</taxon>
        <taxon>asterids</taxon>
        <taxon>lamiids</taxon>
        <taxon>Solanales</taxon>
        <taxon>Solanaceae</taxon>
        <taxon>Solanoideae</taxon>
        <taxon>Solaneae</taxon>
        <taxon>Solanum</taxon>
    </lineage>
</organism>
<dbReference type="AlphaFoldDB" id="A0A9J5WSH0"/>
<comment type="caution">
    <text evidence="1">The sequence shown here is derived from an EMBL/GenBank/DDBJ whole genome shotgun (WGS) entry which is preliminary data.</text>
</comment>
<dbReference type="Proteomes" id="UP000824120">
    <property type="component" value="Chromosome 11"/>
</dbReference>
<evidence type="ECO:0000313" key="2">
    <source>
        <dbReference type="Proteomes" id="UP000824120"/>
    </source>
</evidence>
<gene>
    <name evidence="1" type="ORF">H5410_058371</name>
</gene>
<reference evidence="1 2" key="1">
    <citation type="submission" date="2020-09" db="EMBL/GenBank/DDBJ databases">
        <title>De no assembly of potato wild relative species, Solanum commersonii.</title>
        <authorList>
            <person name="Cho K."/>
        </authorList>
    </citation>
    <scope>NUCLEOTIDE SEQUENCE [LARGE SCALE GENOMIC DNA]</scope>
    <source>
        <strain evidence="1">LZ3.2</strain>
        <tissue evidence="1">Leaf</tissue>
    </source>
</reference>
<evidence type="ECO:0000313" key="1">
    <source>
        <dbReference type="EMBL" id="KAG5578237.1"/>
    </source>
</evidence>
<sequence length="67" mass="7896">MKHDLLQMEHTALVELKGSVIIWEVKSFEGLSVQVEKRKLLNYTKGKRQHNYWTFCIEKSEFLDANG</sequence>